<dbReference type="Pfam" id="PF00825">
    <property type="entry name" value="Ribonuclease_P"/>
    <property type="match status" value="1"/>
</dbReference>
<dbReference type="OrthoDB" id="9810867at2"/>
<dbReference type="GO" id="GO:0042781">
    <property type="term" value="F:3'-tRNA processing endoribonuclease activity"/>
    <property type="evidence" value="ECO:0007669"/>
    <property type="project" value="TreeGrafter"/>
</dbReference>
<dbReference type="AlphaFoldDB" id="A0A516KKW3"/>
<dbReference type="SUPFAM" id="SSF54211">
    <property type="entry name" value="Ribosomal protein S5 domain 2-like"/>
    <property type="match status" value="1"/>
</dbReference>
<keyword evidence="3 7" id="KW-0540">Nuclease</keyword>
<dbReference type="GO" id="GO:0004526">
    <property type="term" value="F:ribonuclease P activity"/>
    <property type="evidence" value="ECO:0007669"/>
    <property type="project" value="UniProtKB-UniRule"/>
</dbReference>
<dbReference type="NCBIfam" id="TIGR00188">
    <property type="entry name" value="rnpA"/>
    <property type="match status" value="1"/>
</dbReference>
<dbReference type="GO" id="GO:0000049">
    <property type="term" value="F:tRNA binding"/>
    <property type="evidence" value="ECO:0007669"/>
    <property type="project" value="UniProtKB-UniRule"/>
</dbReference>
<proteinExistence type="inferred from homology"/>
<evidence type="ECO:0000256" key="8">
    <source>
        <dbReference type="NCBIfam" id="TIGR00188"/>
    </source>
</evidence>
<keyword evidence="6 7" id="KW-0694">RNA-binding</keyword>
<comment type="similarity">
    <text evidence="7">Belongs to the RnpA family.</text>
</comment>
<dbReference type="FunFam" id="3.30.230.10:FF:000021">
    <property type="entry name" value="Ribonuclease P protein component"/>
    <property type="match status" value="1"/>
</dbReference>
<comment type="function">
    <text evidence="1 7">RNaseP catalyzes the removal of the 5'-leader sequence from pre-tRNA to produce the mature 5'-terminus. It can also cleave other RNA substrates such as 4.5S RNA. The protein component plays an auxiliary but essential role in vivo by binding to the 5'-leader sequence and broadening the substrate specificity of the ribozyme.</text>
</comment>
<evidence type="ECO:0000256" key="4">
    <source>
        <dbReference type="ARBA" id="ARBA00022759"/>
    </source>
</evidence>
<dbReference type="InterPro" id="IPR020568">
    <property type="entry name" value="Ribosomal_Su5_D2-typ_SF"/>
</dbReference>
<gene>
    <name evidence="7 9" type="primary">rnpA</name>
    <name evidence="9" type="ORF">FN924_18750</name>
</gene>
<dbReference type="PANTHER" id="PTHR33992">
    <property type="entry name" value="RIBONUCLEASE P PROTEIN COMPONENT"/>
    <property type="match status" value="1"/>
</dbReference>
<evidence type="ECO:0000256" key="3">
    <source>
        <dbReference type="ARBA" id="ARBA00022722"/>
    </source>
</evidence>
<comment type="subunit">
    <text evidence="7">Consists of a catalytic RNA component (M1 or rnpB) and a protein subunit.</text>
</comment>
<dbReference type="PANTHER" id="PTHR33992:SF1">
    <property type="entry name" value="RIBONUCLEASE P PROTEIN COMPONENT"/>
    <property type="match status" value="1"/>
</dbReference>
<comment type="catalytic activity">
    <reaction evidence="7">
        <text>Endonucleolytic cleavage of RNA, removing 5'-extranucleotides from tRNA precursor.</text>
        <dbReference type="EC" id="3.1.26.5"/>
    </reaction>
</comment>
<dbReference type="PROSITE" id="PS00648">
    <property type="entry name" value="RIBONUCLEASE_P"/>
    <property type="match status" value="1"/>
</dbReference>
<evidence type="ECO:0000256" key="6">
    <source>
        <dbReference type="ARBA" id="ARBA00022884"/>
    </source>
</evidence>
<name>A0A516KKW3_9BACI</name>
<keyword evidence="10" id="KW-1185">Reference proteome</keyword>
<accession>A0A516KKW3</accession>
<dbReference type="HAMAP" id="MF_00227">
    <property type="entry name" value="RNase_P"/>
    <property type="match status" value="1"/>
</dbReference>
<dbReference type="InterPro" id="IPR014721">
    <property type="entry name" value="Ribsml_uS5_D2-typ_fold_subgr"/>
</dbReference>
<dbReference type="KEGG" id="aqt:FN924_18750"/>
<evidence type="ECO:0000256" key="2">
    <source>
        <dbReference type="ARBA" id="ARBA00022694"/>
    </source>
</evidence>
<keyword evidence="2 7" id="KW-0819">tRNA processing</keyword>
<dbReference type="GO" id="GO:0030677">
    <property type="term" value="C:ribonuclease P complex"/>
    <property type="evidence" value="ECO:0007669"/>
    <property type="project" value="TreeGrafter"/>
</dbReference>
<evidence type="ECO:0000313" key="10">
    <source>
        <dbReference type="Proteomes" id="UP000315215"/>
    </source>
</evidence>
<dbReference type="EC" id="3.1.26.5" evidence="7 8"/>
<dbReference type="InterPro" id="IPR000100">
    <property type="entry name" value="RNase_P"/>
</dbReference>
<reference evidence="9 10" key="1">
    <citation type="submission" date="2019-07" db="EMBL/GenBank/DDBJ databases">
        <authorList>
            <person name="Li J."/>
        </authorList>
    </citation>
    <scope>NUCLEOTIDE SEQUENCE [LARGE SCALE GENOMIC DNA]</scope>
    <source>
        <strain evidence="9 10">TKL69</strain>
    </source>
</reference>
<dbReference type="Proteomes" id="UP000315215">
    <property type="component" value="Chromosome"/>
</dbReference>
<organism evidence="9 10">
    <name type="scientific">Radiobacillus deserti</name>
    <dbReference type="NCBI Taxonomy" id="2594883"/>
    <lineage>
        <taxon>Bacteria</taxon>
        <taxon>Bacillati</taxon>
        <taxon>Bacillota</taxon>
        <taxon>Bacilli</taxon>
        <taxon>Bacillales</taxon>
        <taxon>Bacillaceae</taxon>
        <taxon>Radiobacillus</taxon>
    </lineage>
</organism>
<keyword evidence="5 7" id="KW-0378">Hydrolase</keyword>
<dbReference type="RefSeq" id="WP_143897057.1">
    <property type="nucleotide sequence ID" value="NZ_CP041666.1"/>
</dbReference>
<evidence type="ECO:0000256" key="5">
    <source>
        <dbReference type="ARBA" id="ARBA00022801"/>
    </source>
</evidence>
<dbReference type="InterPro" id="IPR020539">
    <property type="entry name" value="RNase_P_CS"/>
</dbReference>
<protein>
    <recommendedName>
        <fullName evidence="7 8">Ribonuclease P protein component</fullName>
        <shortName evidence="7">RNase P protein</shortName>
        <shortName evidence="7">RNaseP protein</shortName>
        <ecNumber evidence="7 8">3.1.26.5</ecNumber>
    </recommendedName>
    <alternativeName>
        <fullName evidence="7">Protein C5</fullName>
    </alternativeName>
</protein>
<dbReference type="GO" id="GO:0001682">
    <property type="term" value="P:tRNA 5'-leader removal"/>
    <property type="evidence" value="ECO:0007669"/>
    <property type="project" value="UniProtKB-UniRule"/>
</dbReference>
<sequence length="119" mass="14296">MKKAYRMKKNEEFQLVFKKGKSFANRQLVLYYLPKDNQEHFRIGLSVSKKVGNAVERNQIKRYIRQAFLELEDQVQPHYDLIIIARKPVLDMDFHQVKNSLMHVLTKSKILYKKSRNKK</sequence>
<evidence type="ECO:0000256" key="1">
    <source>
        <dbReference type="ARBA" id="ARBA00002663"/>
    </source>
</evidence>
<dbReference type="Gene3D" id="3.30.230.10">
    <property type="match status" value="1"/>
</dbReference>
<dbReference type="EMBL" id="CP041666">
    <property type="protein sequence ID" value="QDP42027.1"/>
    <property type="molecule type" value="Genomic_DNA"/>
</dbReference>
<evidence type="ECO:0000313" key="9">
    <source>
        <dbReference type="EMBL" id="QDP42027.1"/>
    </source>
</evidence>
<evidence type="ECO:0000256" key="7">
    <source>
        <dbReference type="HAMAP-Rule" id="MF_00227"/>
    </source>
</evidence>
<keyword evidence="4 7" id="KW-0255">Endonuclease</keyword>